<dbReference type="GO" id="GO:0006412">
    <property type="term" value="P:translation"/>
    <property type="evidence" value="ECO:0007669"/>
    <property type="project" value="InterPro"/>
</dbReference>
<protein>
    <recommendedName>
        <fullName evidence="4">40S ribosomal protein S12</fullName>
    </recommendedName>
</protein>
<evidence type="ECO:0000256" key="4">
    <source>
        <dbReference type="RuleBase" id="RU000670"/>
    </source>
</evidence>
<reference evidence="6" key="1">
    <citation type="journal article" date="2012" name="Proc. Natl. Acad. Sci. U.S.A.">
        <title>Antigenic diversity is generated by distinct evolutionary mechanisms in African trypanosome species.</title>
        <authorList>
            <person name="Jackson A.P."/>
            <person name="Berry A."/>
            <person name="Aslett M."/>
            <person name="Allison H.C."/>
            <person name="Burton P."/>
            <person name="Vavrova-Anderson J."/>
            <person name="Brown R."/>
            <person name="Browne H."/>
            <person name="Corton N."/>
            <person name="Hauser H."/>
            <person name="Gamble J."/>
            <person name="Gilderthorp R."/>
            <person name="Marcello L."/>
            <person name="McQuillan J."/>
            <person name="Otto T.D."/>
            <person name="Quail M.A."/>
            <person name="Sanders M.J."/>
            <person name="van Tonder A."/>
            <person name="Ginger M.L."/>
            <person name="Field M.C."/>
            <person name="Barry J.D."/>
            <person name="Hertz-Fowler C."/>
            <person name="Berriman M."/>
        </authorList>
    </citation>
    <scope>NUCLEOTIDE SEQUENCE</scope>
    <source>
        <strain evidence="6">IL3000</strain>
    </source>
</reference>
<dbReference type="GO" id="GO:1990904">
    <property type="term" value="C:ribonucleoprotein complex"/>
    <property type="evidence" value="ECO:0007669"/>
    <property type="project" value="UniProtKB-KW"/>
</dbReference>
<evidence type="ECO:0000256" key="1">
    <source>
        <dbReference type="ARBA" id="ARBA00005824"/>
    </source>
</evidence>
<dbReference type="PRINTS" id="PR00972">
    <property type="entry name" value="RIBSOMALS12E"/>
</dbReference>
<dbReference type="InterPro" id="IPR029064">
    <property type="entry name" value="Ribosomal_eL30-like_sf"/>
</dbReference>
<dbReference type="EMBL" id="HE575324">
    <property type="protein sequence ID" value="CCC95029.1"/>
    <property type="molecule type" value="Genomic_DNA"/>
</dbReference>
<feature type="domain" description="Ribosomal protein eL8/eL30/eS12/Gadd45" evidence="5">
    <location>
        <begin position="34"/>
        <end position="123"/>
    </location>
</feature>
<dbReference type="GO" id="GO:0003735">
    <property type="term" value="F:structural constituent of ribosome"/>
    <property type="evidence" value="ECO:0007669"/>
    <property type="project" value="InterPro"/>
</dbReference>
<evidence type="ECO:0000259" key="5">
    <source>
        <dbReference type="Pfam" id="PF01248"/>
    </source>
</evidence>
<organism evidence="6">
    <name type="scientific">Trypanosoma congolense (strain IL3000)</name>
    <dbReference type="NCBI Taxonomy" id="1068625"/>
    <lineage>
        <taxon>Eukaryota</taxon>
        <taxon>Discoba</taxon>
        <taxon>Euglenozoa</taxon>
        <taxon>Kinetoplastea</taxon>
        <taxon>Metakinetoplastina</taxon>
        <taxon>Trypanosomatida</taxon>
        <taxon>Trypanosomatidae</taxon>
        <taxon>Trypanosoma</taxon>
        <taxon>Nannomonas</taxon>
    </lineage>
</organism>
<evidence type="ECO:0000256" key="2">
    <source>
        <dbReference type="ARBA" id="ARBA00022980"/>
    </source>
</evidence>
<dbReference type="InterPro" id="IPR000530">
    <property type="entry name" value="Ribosomal_eS12"/>
</dbReference>
<dbReference type="GO" id="GO:0005840">
    <property type="term" value="C:ribosome"/>
    <property type="evidence" value="ECO:0007669"/>
    <property type="project" value="UniProtKB-KW"/>
</dbReference>
<dbReference type="VEuPathDB" id="TriTrypDB:TcIL3000.11.4340"/>
<name>G0V059_TRYCI</name>
<dbReference type="Pfam" id="PF01248">
    <property type="entry name" value="Ribosomal_L7Ae"/>
    <property type="match status" value="1"/>
</dbReference>
<dbReference type="AlphaFoldDB" id="G0V059"/>
<keyword evidence="2 4" id="KW-0689">Ribosomal protein</keyword>
<keyword evidence="3 4" id="KW-0687">Ribonucleoprotein</keyword>
<proteinExistence type="inferred from homology"/>
<evidence type="ECO:0000256" key="3">
    <source>
        <dbReference type="ARBA" id="ARBA00023274"/>
    </source>
</evidence>
<comment type="similarity">
    <text evidence="1 4">Belongs to the eukaryotic ribosomal protein eS12 family.</text>
</comment>
<gene>
    <name evidence="6" type="ORF">TCIL3000_11_4340</name>
</gene>
<sequence>MAEGVSLTVEVPKPAMVDVVADGMPEDLEAALGIVIRKAREANGLICGLTEVTQALNRRVVHLCVLAEDCDDEDYKKLVKALSSQSQVDLISVKEREKLAQWAGLTKVAADGTVRKAMKCSCLAVRDFGERSEALGFLLSRLH</sequence>
<dbReference type="PANTHER" id="PTHR11843">
    <property type="entry name" value="40S RIBOSOMAL PROTEIN S12"/>
    <property type="match status" value="1"/>
</dbReference>
<evidence type="ECO:0000313" key="6">
    <source>
        <dbReference type="EMBL" id="CCC95029.1"/>
    </source>
</evidence>
<accession>G0V059</accession>
<dbReference type="InterPro" id="IPR004038">
    <property type="entry name" value="Ribosomal_eL8/eL30/eS12/Gad45"/>
</dbReference>
<dbReference type="SUPFAM" id="SSF55315">
    <property type="entry name" value="L30e-like"/>
    <property type="match status" value="1"/>
</dbReference>
<dbReference type="Gene3D" id="3.30.1330.30">
    <property type="match status" value="1"/>
</dbReference>